<dbReference type="InterPro" id="IPR013815">
    <property type="entry name" value="ATP_grasp_subdomain_1"/>
</dbReference>
<gene>
    <name evidence="3" type="ORF">DI536_24395</name>
</gene>
<evidence type="ECO:0000313" key="3">
    <source>
        <dbReference type="EMBL" id="PZR08647.1"/>
    </source>
</evidence>
<sequence>MANITRTIGLSLGADICWPLCFEHIMKRLALRIQHEGDTIDFHVERVTIEPFALTQPVKYDVVIDRLTHWYDTTREWIKKGVLMDGLYVFNNPWSVQSMEKHTSYAAMTALGMPIPETWMVPPKSYEQLPDLKPTLSKYARLFDLAAVGKKIGYPLFMKPYDGGGWKGVTRIKDEAALKKAYDESGTMVMHLQKAVDPFDRFVRTIGFGPQTRQVLYDPDAPLHDRYTMKKEADFLSPEDKQVLDDTTLTINAFFGWDFNSCEALRGANDKIWYPIDFANPCPDSQVTSLHYHFPWLVKAYLKWAIFTAATRRPMRKAFDWEPFYAIGKKDLPYKDKLKEYGALSRKILQADQFEEFCAKNLKHLDEVAWEFFSTDQAKDAIRQKVTALFPAHEIEPFTELFFRRVQQWRADQK</sequence>
<evidence type="ECO:0000313" key="4">
    <source>
        <dbReference type="Proteomes" id="UP000249061"/>
    </source>
</evidence>
<evidence type="ECO:0000256" key="1">
    <source>
        <dbReference type="PROSITE-ProRule" id="PRU00409"/>
    </source>
</evidence>
<dbReference type="Gene3D" id="3.30.1490.20">
    <property type="entry name" value="ATP-grasp fold, A domain"/>
    <property type="match status" value="1"/>
</dbReference>
<dbReference type="GO" id="GO:0046872">
    <property type="term" value="F:metal ion binding"/>
    <property type="evidence" value="ECO:0007669"/>
    <property type="project" value="InterPro"/>
</dbReference>
<accession>A0A2W5T3N9</accession>
<proteinExistence type="predicted"/>
<dbReference type="PROSITE" id="PS50975">
    <property type="entry name" value="ATP_GRASP"/>
    <property type="match status" value="1"/>
</dbReference>
<dbReference type="SUPFAM" id="SSF56059">
    <property type="entry name" value="Glutathione synthetase ATP-binding domain-like"/>
    <property type="match status" value="1"/>
</dbReference>
<organism evidence="3 4">
    <name type="scientific">Archangium gephyra</name>
    <dbReference type="NCBI Taxonomy" id="48"/>
    <lineage>
        <taxon>Bacteria</taxon>
        <taxon>Pseudomonadati</taxon>
        <taxon>Myxococcota</taxon>
        <taxon>Myxococcia</taxon>
        <taxon>Myxococcales</taxon>
        <taxon>Cystobacterineae</taxon>
        <taxon>Archangiaceae</taxon>
        <taxon>Archangium</taxon>
    </lineage>
</organism>
<comment type="caution">
    <text evidence="3">The sequence shown here is derived from an EMBL/GenBank/DDBJ whole genome shotgun (WGS) entry which is preliminary data.</text>
</comment>
<protein>
    <recommendedName>
        <fullName evidence="2">ATP-grasp domain-containing protein</fullName>
    </recommendedName>
</protein>
<evidence type="ECO:0000259" key="2">
    <source>
        <dbReference type="PROSITE" id="PS50975"/>
    </source>
</evidence>
<dbReference type="EMBL" id="QFQP01000024">
    <property type="protein sequence ID" value="PZR08647.1"/>
    <property type="molecule type" value="Genomic_DNA"/>
</dbReference>
<dbReference type="AlphaFoldDB" id="A0A2W5T3N9"/>
<dbReference type="InterPro" id="IPR011761">
    <property type="entry name" value="ATP-grasp"/>
</dbReference>
<feature type="domain" description="ATP-grasp" evidence="2">
    <location>
        <begin position="105"/>
        <end position="175"/>
    </location>
</feature>
<keyword evidence="1" id="KW-0547">Nucleotide-binding</keyword>
<keyword evidence="1" id="KW-0067">ATP-binding</keyword>
<name>A0A2W5T3N9_9BACT</name>
<reference evidence="3 4" key="1">
    <citation type="submission" date="2017-08" db="EMBL/GenBank/DDBJ databases">
        <title>Infants hospitalized years apart are colonized by the same room-sourced microbial strains.</title>
        <authorList>
            <person name="Brooks B."/>
            <person name="Olm M.R."/>
            <person name="Firek B.A."/>
            <person name="Baker R."/>
            <person name="Thomas B.C."/>
            <person name="Morowitz M.J."/>
            <person name="Banfield J.F."/>
        </authorList>
    </citation>
    <scope>NUCLEOTIDE SEQUENCE [LARGE SCALE GENOMIC DNA]</scope>
    <source>
        <strain evidence="3">S2_003_000_R2_14</strain>
    </source>
</reference>
<dbReference type="GO" id="GO:0005524">
    <property type="term" value="F:ATP binding"/>
    <property type="evidence" value="ECO:0007669"/>
    <property type="project" value="UniProtKB-UniRule"/>
</dbReference>
<dbReference type="Proteomes" id="UP000249061">
    <property type="component" value="Unassembled WGS sequence"/>
</dbReference>